<dbReference type="AlphaFoldDB" id="A0A1M7MGD4"/>
<keyword evidence="2" id="KW-0472">Membrane</keyword>
<name>A0A1M7MGD4_9BACT</name>
<evidence type="ECO:0000256" key="2">
    <source>
        <dbReference type="SAM" id="Phobius"/>
    </source>
</evidence>
<feature type="transmembrane region" description="Helical" evidence="2">
    <location>
        <begin position="172"/>
        <end position="189"/>
    </location>
</feature>
<dbReference type="RefSeq" id="WP_073094055.1">
    <property type="nucleotide sequence ID" value="NZ_FRCY01000004.1"/>
</dbReference>
<evidence type="ECO:0000313" key="4">
    <source>
        <dbReference type="EMBL" id="SHM89856.1"/>
    </source>
</evidence>
<sequence>MKKLGLLLYFMLSCFMLSAHEGEKHEKDTKEDSTHLEQSQEDSSHIQAQQEHKQDEHESKKVTADLDDFPNLHPLMVHFPIVLLLIGAVLAIANVVFLKKEIDWVITGMVFVGALGAYLSGRTFHPHTHDLTAHAKQVLAQHDLWADWTIYLSIAGFVAQLASQFIFKQKRWAVAVVALLLIASGYAVSRTGHYGAQLVHIEAVGPQGKFLESEEGHAH</sequence>
<feature type="signal peptide" evidence="3">
    <location>
        <begin position="1"/>
        <end position="21"/>
    </location>
</feature>
<dbReference type="OrthoDB" id="9792840at2"/>
<keyword evidence="2" id="KW-0812">Transmembrane</keyword>
<feature type="chain" id="PRO_5012003083" evidence="3">
    <location>
        <begin position="22"/>
        <end position="219"/>
    </location>
</feature>
<keyword evidence="2" id="KW-1133">Transmembrane helix</keyword>
<reference evidence="4 5" key="1">
    <citation type="submission" date="2016-11" db="EMBL/GenBank/DDBJ databases">
        <authorList>
            <person name="Jaros S."/>
            <person name="Januszkiewicz K."/>
            <person name="Wedrychowicz H."/>
        </authorList>
    </citation>
    <scope>NUCLEOTIDE SEQUENCE [LARGE SCALE GENOMIC DNA]</scope>
    <source>
        <strain evidence="4 5">CGMCC 1.6102</strain>
    </source>
</reference>
<feature type="transmembrane region" description="Helical" evidence="2">
    <location>
        <begin position="104"/>
        <end position="121"/>
    </location>
</feature>
<feature type="compositionally biased region" description="Basic and acidic residues" evidence="1">
    <location>
        <begin position="50"/>
        <end position="61"/>
    </location>
</feature>
<evidence type="ECO:0000256" key="1">
    <source>
        <dbReference type="SAM" id="MobiDB-lite"/>
    </source>
</evidence>
<feature type="region of interest" description="Disordered" evidence="1">
    <location>
        <begin position="25"/>
        <end position="61"/>
    </location>
</feature>
<dbReference type="EMBL" id="FRCY01000004">
    <property type="protein sequence ID" value="SHM89856.1"/>
    <property type="molecule type" value="Genomic_DNA"/>
</dbReference>
<evidence type="ECO:0000313" key="5">
    <source>
        <dbReference type="Proteomes" id="UP000184513"/>
    </source>
</evidence>
<proteinExistence type="predicted"/>
<keyword evidence="3" id="KW-0732">Signal</keyword>
<feature type="compositionally biased region" description="Basic and acidic residues" evidence="1">
    <location>
        <begin position="25"/>
        <end position="35"/>
    </location>
</feature>
<dbReference type="Proteomes" id="UP000184513">
    <property type="component" value="Unassembled WGS sequence"/>
</dbReference>
<dbReference type="STRING" id="388280.SAMN04488057_104282"/>
<feature type="transmembrane region" description="Helical" evidence="2">
    <location>
        <begin position="148"/>
        <end position="167"/>
    </location>
</feature>
<protein>
    <submittedName>
        <fullName evidence="4">Uncharacterized membrane protein</fullName>
    </submittedName>
</protein>
<gene>
    <name evidence="4" type="ORF">SAMN04488057_104282</name>
</gene>
<keyword evidence="5" id="KW-1185">Reference proteome</keyword>
<organism evidence="4 5">
    <name type="scientific">Cyclobacterium lianum</name>
    <dbReference type="NCBI Taxonomy" id="388280"/>
    <lineage>
        <taxon>Bacteria</taxon>
        <taxon>Pseudomonadati</taxon>
        <taxon>Bacteroidota</taxon>
        <taxon>Cytophagia</taxon>
        <taxon>Cytophagales</taxon>
        <taxon>Cyclobacteriaceae</taxon>
        <taxon>Cyclobacterium</taxon>
    </lineage>
</organism>
<accession>A0A1M7MGD4</accession>
<feature type="transmembrane region" description="Helical" evidence="2">
    <location>
        <begin position="75"/>
        <end position="97"/>
    </location>
</feature>
<evidence type="ECO:0000256" key="3">
    <source>
        <dbReference type="SAM" id="SignalP"/>
    </source>
</evidence>